<reference evidence="9 10" key="1">
    <citation type="submission" date="2016-06" db="EMBL/GenBank/DDBJ databases">
        <title>Comparative genomics of the ectomycorrhizal sister species Rhizopogon vinicolor and Rhizopogon vesiculosus (Basidiomycota: Boletales) reveals a divergence of the mating type B locus.</title>
        <authorList>
            <consortium name="DOE Joint Genome Institute"/>
            <person name="Mujic A.B."/>
            <person name="Kuo A."/>
            <person name="Tritt A."/>
            <person name="Lipzen A."/>
            <person name="Chen C."/>
            <person name="Johnson J."/>
            <person name="Sharma A."/>
            <person name="Barry K."/>
            <person name="Grigoriev I.V."/>
            <person name="Spatafora J.W."/>
        </authorList>
    </citation>
    <scope>NUCLEOTIDE SEQUENCE [LARGE SCALE GENOMIC DNA]</scope>
    <source>
        <strain evidence="9 10">AM-OR11-026</strain>
    </source>
</reference>
<dbReference type="STRING" id="1314800.A0A1B7N235"/>
<proteinExistence type="inferred from homology"/>
<dbReference type="PANTHER" id="PTHR45624:SF52">
    <property type="entry name" value="MITOCHONDRIAL CARRIER"/>
    <property type="match status" value="1"/>
</dbReference>
<sequence>MSNPHDRDGASKEQQGNSFYAALARTTTRGVALYFSRPVRLFRPTKVSGWHSLRGHANKHGATLSPQYISALVKQQGFMVIPKHFVPPMVVNAMLGTVLWTTYTETSNYLEARLGTHPTLVAVLSGAAAGGTQALVAAPVENVRLVVEGGTGRGWSHAWKEVFRGTEPPRSVSKAHNIQDIRQVRHWMKEVSGMAGRGWDGWGWGCAKDVCGFAAFFVIFEITRRVAVASKAAAQGAIHKLPMNPEEEHLFDNHVPQVIHGITLVTGGAMAGFAYEILSRPWDVARRTLELERTLHPTLKHPLFALVQKFHEDGITHFFHDHSTVGSEKTGISTTRRRIYSSLRTLSRVGPWGVGFLVWETFGPGLSTTNEDKHVSGR</sequence>
<dbReference type="EMBL" id="KV448271">
    <property type="protein sequence ID" value="OAX38906.1"/>
    <property type="molecule type" value="Genomic_DNA"/>
</dbReference>
<keyword evidence="10" id="KW-1185">Reference proteome</keyword>
<dbReference type="GO" id="GO:1990575">
    <property type="term" value="P:mitochondrial L-ornithine transmembrane transport"/>
    <property type="evidence" value="ECO:0007669"/>
    <property type="project" value="TreeGrafter"/>
</dbReference>
<dbReference type="Gene3D" id="1.50.40.10">
    <property type="entry name" value="Mitochondrial carrier domain"/>
    <property type="match status" value="1"/>
</dbReference>
<evidence type="ECO:0000313" key="9">
    <source>
        <dbReference type="EMBL" id="OAX38906.1"/>
    </source>
</evidence>
<keyword evidence="8" id="KW-0472">Membrane</keyword>
<keyword evidence="6" id="KW-1133">Transmembrane helix</keyword>
<keyword evidence="7" id="KW-0496">Mitochondrion</keyword>
<organism evidence="9 10">
    <name type="scientific">Rhizopogon vinicolor AM-OR11-026</name>
    <dbReference type="NCBI Taxonomy" id="1314800"/>
    <lineage>
        <taxon>Eukaryota</taxon>
        <taxon>Fungi</taxon>
        <taxon>Dikarya</taxon>
        <taxon>Basidiomycota</taxon>
        <taxon>Agaricomycotina</taxon>
        <taxon>Agaricomycetes</taxon>
        <taxon>Agaricomycetidae</taxon>
        <taxon>Boletales</taxon>
        <taxon>Suillineae</taxon>
        <taxon>Rhizopogonaceae</taxon>
        <taxon>Rhizopogon</taxon>
    </lineage>
</organism>
<comment type="subcellular location">
    <subcellularLocation>
        <location evidence="1">Mitochondrion membrane</location>
        <topology evidence="1">Multi-pass membrane protein</topology>
    </subcellularLocation>
</comment>
<evidence type="ECO:0008006" key="11">
    <source>
        <dbReference type="Google" id="ProtNLM"/>
    </source>
</evidence>
<dbReference type="InterPro" id="IPR050567">
    <property type="entry name" value="Mitochondrial_Carrier"/>
</dbReference>
<protein>
    <recommendedName>
        <fullName evidence="11">Mitochondrial carrier</fullName>
    </recommendedName>
</protein>
<evidence type="ECO:0000256" key="6">
    <source>
        <dbReference type="ARBA" id="ARBA00022989"/>
    </source>
</evidence>
<dbReference type="GO" id="GO:0031966">
    <property type="term" value="C:mitochondrial membrane"/>
    <property type="evidence" value="ECO:0007669"/>
    <property type="project" value="UniProtKB-SubCell"/>
</dbReference>
<comment type="similarity">
    <text evidence="2">Belongs to the mitochondrial carrier (TC 2.A.29) family.</text>
</comment>
<dbReference type="PANTHER" id="PTHR45624">
    <property type="entry name" value="MITOCHONDRIAL BASIC AMINO ACIDS TRANSPORTER-RELATED"/>
    <property type="match status" value="1"/>
</dbReference>
<evidence type="ECO:0000313" key="10">
    <source>
        <dbReference type="Proteomes" id="UP000092154"/>
    </source>
</evidence>
<dbReference type="AlphaFoldDB" id="A0A1B7N235"/>
<keyword evidence="4" id="KW-0812">Transmembrane</keyword>
<keyword evidence="3" id="KW-0813">Transport</keyword>
<evidence type="ECO:0000256" key="7">
    <source>
        <dbReference type="ARBA" id="ARBA00023128"/>
    </source>
</evidence>
<name>A0A1B7N235_9AGAM</name>
<evidence type="ECO:0000256" key="5">
    <source>
        <dbReference type="ARBA" id="ARBA00022737"/>
    </source>
</evidence>
<evidence type="ECO:0000256" key="4">
    <source>
        <dbReference type="ARBA" id="ARBA00022692"/>
    </source>
</evidence>
<dbReference type="SUPFAM" id="SSF103506">
    <property type="entry name" value="Mitochondrial carrier"/>
    <property type="match status" value="1"/>
</dbReference>
<dbReference type="GO" id="GO:0000064">
    <property type="term" value="F:L-ornithine transmembrane transporter activity"/>
    <property type="evidence" value="ECO:0007669"/>
    <property type="project" value="TreeGrafter"/>
</dbReference>
<evidence type="ECO:0000256" key="1">
    <source>
        <dbReference type="ARBA" id="ARBA00004225"/>
    </source>
</evidence>
<gene>
    <name evidence="9" type="ORF">K503DRAFT_740442</name>
</gene>
<accession>A0A1B7N235</accession>
<dbReference type="InParanoid" id="A0A1B7N235"/>
<dbReference type="Proteomes" id="UP000092154">
    <property type="component" value="Unassembled WGS sequence"/>
</dbReference>
<dbReference type="InterPro" id="IPR023395">
    <property type="entry name" value="MCP_dom_sf"/>
</dbReference>
<evidence type="ECO:0000256" key="3">
    <source>
        <dbReference type="ARBA" id="ARBA00022448"/>
    </source>
</evidence>
<evidence type="ECO:0000256" key="2">
    <source>
        <dbReference type="ARBA" id="ARBA00006375"/>
    </source>
</evidence>
<keyword evidence="5" id="KW-0677">Repeat</keyword>
<evidence type="ECO:0000256" key="8">
    <source>
        <dbReference type="ARBA" id="ARBA00023136"/>
    </source>
</evidence>
<dbReference type="OrthoDB" id="3364892at2759"/>